<evidence type="ECO:0000256" key="5">
    <source>
        <dbReference type="ARBA" id="ARBA00022833"/>
    </source>
</evidence>
<dbReference type="AlphaFoldDB" id="A0A9P7DLT2"/>
<feature type="domain" description="C2H2-type" evidence="11">
    <location>
        <begin position="49"/>
        <end position="78"/>
    </location>
</feature>
<evidence type="ECO:0000256" key="6">
    <source>
        <dbReference type="ARBA" id="ARBA00023015"/>
    </source>
</evidence>
<keyword evidence="8" id="KW-0539">Nucleus</keyword>
<keyword evidence="3" id="KW-0677">Repeat</keyword>
<dbReference type="RefSeq" id="XP_041162865.1">
    <property type="nucleotide sequence ID" value="XM_041306110.1"/>
</dbReference>
<reference evidence="12" key="1">
    <citation type="journal article" date="2020" name="New Phytol.">
        <title>Comparative genomics reveals dynamic genome evolution in host specialist ectomycorrhizal fungi.</title>
        <authorList>
            <person name="Lofgren L.A."/>
            <person name="Nguyen N.H."/>
            <person name="Vilgalys R."/>
            <person name="Ruytinx J."/>
            <person name="Liao H.L."/>
            <person name="Branco S."/>
            <person name="Kuo A."/>
            <person name="LaButti K."/>
            <person name="Lipzen A."/>
            <person name="Andreopoulos W."/>
            <person name="Pangilinan J."/>
            <person name="Riley R."/>
            <person name="Hundley H."/>
            <person name="Na H."/>
            <person name="Barry K."/>
            <person name="Grigoriev I.V."/>
            <person name="Stajich J.E."/>
            <person name="Kennedy P.G."/>
        </authorList>
    </citation>
    <scope>NUCLEOTIDE SEQUENCE</scope>
    <source>
        <strain evidence="12">S12</strain>
    </source>
</reference>
<keyword evidence="6" id="KW-0805">Transcription regulation</keyword>
<keyword evidence="4 9" id="KW-0863">Zinc-finger</keyword>
<evidence type="ECO:0000256" key="10">
    <source>
        <dbReference type="SAM" id="MobiDB-lite"/>
    </source>
</evidence>
<dbReference type="Gene3D" id="3.40.50.300">
    <property type="entry name" value="P-loop containing nucleotide triphosphate hydrolases"/>
    <property type="match status" value="1"/>
</dbReference>
<dbReference type="GO" id="GO:0000433">
    <property type="term" value="P:carbon catabolite repression of transcription from RNA polymerase II promoter by glucose"/>
    <property type="evidence" value="ECO:0007669"/>
    <property type="project" value="TreeGrafter"/>
</dbReference>
<dbReference type="Pfam" id="PF24883">
    <property type="entry name" value="NPHP3_N"/>
    <property type="match status" value="1"/>
</dbReference>
<gene>
    <name evidence="12" type="ORF">HD556DRAFT_1440387</name>
</gene>
<dbReference type="Pfam" id="PF00096">
    <property type="entry name" value="zf-C2H2"/>
    <property type="match status" value="2"/>
</dbReference>
<evidence type="ECO:0000256" key="9">
    <source>
        <dbReference type="PROSITE-ProRule" id="PRU00042"/>
    </source>
</evidence>
<dbReference type="EMBL" id="JABBWE010000014">
    <property type="protein sequence ID" value="KAG1798054.1"/>
    <property type="molecule type" value="Genomic_DNA"/>
</dbReference>
<keyword evidence="13" id="KW-1185">Reference proteome</keyword>
<dbReference type="FunFam" id="3.30.160.60:FF:000125">
    <property type="entry name" value="Putative zinc finger protein 143"/>
    <property type="match status" value="2"/>
</dbReference>
<dbReference type="GO" id="GO:0008270">
    <property type="term" value="F:zinc ion binding"/>
    <property type="evidence" value="ECO:0007669"/>
    <property type="project" value="UniProtKB-KW"/>
</dbReference>
<evidence type="ECO:0000256" key="1">
    <source>
        <dbReference type="ARBA" id="ARBA00004123"/>
    </source>
</evidence>
<evidence type="ECO:0000256" key="3">
    <source>
        <dbReference type="ARBA" id="ARBA00022737"/>
    </source>
</evidence>
<dbReference type="SUPFAM" id="SSF52540">
    <property type="entry name" value="P-loop containing nucleoside triphosphate hydrolases"/>
    <property type="match status" value="1"/>
</dbReference>
<accession>A0A9P7DLT2</accession>
<dbReference type="GO" id="GO:0005737">
    <property type="term" value="C:cytoplasm"/>
    <property type="evidence" value="ECO:0007669"/>
    <property type="project" value="TreeGrafter"/>
</dbReference>
<dbReference type="Proteomes" id="UP000719766">
    <property type="component" value="Unassembled WGS sequence"/>
</dbReference>
<evidence type="ECO:0000313" key="12">
    <source>
        <dbReference type="EMBL" id="KAG1798054.1"/>
    </source>
</evidence>
<dbReference type="PANTHER" id="PTHR47428:SF1">
    <property type="entry name" value="REGULATORY PROTEIN MIG1-RELATED"/>
    <property type="match status" value="1"/>
</dbReference>
<dbReference type="GO" id="GO:0005634">
    <property type="term" value="C:nucleus"/>
    <property type="evidence" value="ECO:0007669"/>
    <property type="project" value="UniProtKB-SubCell"/>
</dbReference>
<dbReference type="Gene3D" id="3.30.160.60">
    <property type="entry name" value="Classic Zinc Finger"/>
    <property type="match status" value="2"/>
</dbReference>
<feature type="compositionally biased region" description="Polar residues" evidence="10">
    <location>
        <begin position="75"/>
        <end position="86"/>
    </location>
</feature>
<feature type="domain" description="C2H2-type" evidence="11">
    <location>
        <begin position="19"/>
        <end position="48"/>
    </location>
</feature>
<evidence type="ECO:0000259" key="11">
    <source>
        <dbReference type="PROSITE" id="PS50157"/>
    </source>
</evidence>
<dbReference type="InterPro" id="IPR051007">
    <property type="entry name" value="creA/MIG_C2H2-ZnF"/>
</dbReference>
<protein>
    <recommendedName>
        <fullName evidence="11">C2H2-type domain-containing protein</fullName>
    </recommendedName>
</protein>
<evidence type="ECO:0000313" key="13">
    <source>
        <dbReference type="Proteomes" id="UP000719766"/>
    </source>
</evidence>
<dbReference type="InterPro" id="IPR056884">
    <property type="entry name" value="NPHP3-like_N"/>
</dbReference>
<dbReference type="InterPro" id="IPR036236">
    <property type="entry name" value="Znf_C2H2_sf"/>
</dbReference>
<feature type="region of interest" description="Disordered" evidence="10">
    <location>
        <begin position="64"/>
        <end position="170"/>
    </location>
</feature>
<proteinExistence type="predicted"/>
<dbReference type="SUPFAM" id="SSF57667">
    <property type="entry name" value="beta-beta-alpha zinc fingers"/>
    <property type="match status" value="1"/>
</dbReference>
<comment type="subcellular location">
    <subcellularLocation>
        <location evidence="1">Nucleus</location>
    </subcellularLocation>
</comment>
<organism evidence="12 13">
    <name type="scientific">Suillus plorans</name>
    <dbReference type="NCBI Taxonomy" id="116603"/>
    <lineage>
        <taxon>Eukaryota</taxon>
        <taxon>Fungi</taxon>
        <taxon>Dikarya</taxon>
        <taxon>Basidiomycota</taxon>
        <taxon>Agaricomycotina</taxon>
        <taxon>Agaricomycetes</taxon>
        <taxon>Agaricomycetidae</taxon>
        <taxon>Boletales</taxon>
        <taxon>Suillineae</taxon>
        <taxon>Suillaceae</taxon>
        <taxon>Suillus</taxon>
    </lineage>
</organism>
<evidence type="ECO:0000256" key="4">
    <source>
        <dbReference type="ARBA" id="ARBA00022771"/>
    </source>
</evidence>
<dbReference type="PROSITE" id="PS50157">
    <property type="entry name" value="ZINC_FINGER_C2H2_2"/>
    <property type="match status" value="2"/>
</dbReference>
<dbReference type="PROSITE" id="PS00028">
    <property type="entry name" value="ZINC_FINGER_C2H2_1"/>
    <property type="match status" value="2"/>
</dbReference>
<keyword evidence="2" id="KW-0479">Metal-binding</keyword>
<feature type="compositionally biased region" description="Polar residues" evidence="10">
    <location>
        <begin position="161"/>
        <end position="170"/>
    </location>
</feature>
<keyword evidence="5" id="KW-0862">Zinc</keyword>
<dbReference type="OrthoDB" id="2683297at2759"/>
<sequence>MEPRLPPPPSNDKVDSRPYKCPYPLCGRAFSRLEHQTRHIRTHTGEKPFVCTFPSCEKRYSRSDELTRHSRIHNNDNSLSGASNTKGKQKAKQDISIIDDHTGPGINLHSLPRSDPQGTSIRVKKKARSRANSDDEAESYARPTSFASHEPSHRRRLQTHVPVSSNPSAFSTEREEALRRAEYEAGIAAIIYPCERASTRASDSPIYFTASLKGPTTDSYLGVSSICDWDEDKDIRSDFDNLSILSSDSETVVPRHLRSHFTYSDPLESSPSSSIQSTKFTFTPSTSPFSFFDPLRTPNFYSINPSRAPSSILPPLMDVPISSIDKPISQRSRRSSIVSSPRLSAIPHGTLYTLLSNLLPSITEPSSQDYIWAFFCRFVPLSALFDSPGRGPLPMIRLGSDRARLVERLEANFENPSNAMSWLHGPSGTGKSVIAYTLASRCRQKNRLAGSFFFSHGHANCRNARSLVFALAYQLGLSQPQAKKKIVEVLGSDPGIISPSRDLREQFTRLLIEPLEADRHPPSKVFIIDAMDQCQDQVPELILLLTRLLSHMVDVGLHVFFTSRDYMKGVLINRHLSPMISDIALDDITRDVRLFLHQSFDKIHKRHRLQCCKPWPPEEVLGRLVNRVGPHFIIGSIIVKFVESFDHDPTDRMDFIDHISFNSSSPSESSVYDFYKSIISAADDSGQAYLYLTIVVNLTGTLSYSQLDDLLNRGPNQKFDMRSALSQLSPLVHTPNGPDSAVQVCHESLCEFLSDPLRCGEQFISGAVVHRLLAYSSLSVMMEELPNDSTLCSRLSQSVTESSSMSLRVFDNAEILSFAMYSPPEPLPFLSMLGHIMQRQYPELQVDSRTKSALLYFCHTWQILQNLDLSAADTLPAFRFLANIKSLPILLAFPIFLAFESPRSGQTLGPSILEYDSRIEILDAVAEIVTNVHALKDQRKMGSGALDYACTHWVYHLSLAEWDDDLRSIVTTFMRQKLRQWLVKAWCLQDLETCLQTLCKVQELCWAVNLPIHLDPDAQCTTADTKTQEDAEKASLAAQSVKEVVDYVKVEDHYSPSNPIPAIGIKHVHSHSDASMTRPVASQAILDANQRRGRHEATHRCDECGQTFTA</sequence>
<dbReference type="GeneID" id="64599874"/>
<dbReference type="GO" id="GO:0000978">
    <property type="term" value="F:RNA polymerase II cis-regulatory region sequence-specific DNA binding"/>
    <property type="evidence" value="ECO:0007669"/>
    <property type="project" value="TreeGrafter"/>
</dbReference>
<keyword evidence="7" id="KW-0804">Transcription</keyword>
<dbReference type="PANTHER" id="PTHR47428">
    <property type="entry name" value="REGULATORY PROTEIN MIG1-RELATED"/>
    <property type="match status" value="1"/>
</dbReference>
<dbReference type="GO" id="GO:0000981">
    <property type="term" value="F:DNA-binding transcription factor activity, RNA polymerase II-specific"/>
    <property type="evidence" value="ECO:0007669"/>
    <property type="project" value="UniProtKB-ARBA"/>
</dbReference>
<comment type="caution">
    <text evidence="12">The sequence shown here is derived from an EMBL/GenBank/DDBJ whole genome shotgun (WGS) entry which is preliminary data.</text>
</comment>
<dbReference type="InterPro" id="IPR013087">
    <property type="entry name" value="Znf_C2H2_type"/>
</dbReference>
<evidence type="ECO:0000256" key="7">
    <source>
        <dbReference type="ARBA" id="ARBA00023163"/>
    </source>
</evidence>
<dbReference type="SMART" id="SM00355">
    <property type="entry name" value="ZnF_C2H2"/>
    <property type="match status" value="2"/>
</dbReference>
<dbReference type="InterPro" id="IPR027417">
    <property type="entry name" value="P-loop_NTPase"/>
</dbReference>
<evidence type="ECO:0000256" key="8">
    <source>
        <dbReference type="ARBA" id="ARBA00023242"/>
    </source>
</evidence>
<name>A0A9P7DLT2_9AGAM</name>
<evidence type="ECO:0000256" key="2">
    <source>
        <dbReference type="ARBA" id="ARBA00022723"/>
    </source>
</evidence>